<name>A0A6J4MVA4_9CYAN</name>
<dbReference type="EMBL" id="CADCTY010001424">
    <property type="protein sequence ID" value="CAA9370041.1"/>
    <property type="molecule type" value="Genomic_DNA"/>
</dbReference>
<evidence type="ECO:0000313" key="1">
    <source>
        <dbReference type="EMBL" id="CAA9370041.1"/>
    </source>
</evidence>
<gene>
    <name evidence="1" type="ORF">AVDCRST_MAG94-4091</name>
</gene>
<proteinExistence type="predicted"/>
<protein>
    <submittedName>
        <fullName evidence="1">Uncharacterized protein</fullName>
    </submittedName>
</protein>
<reference evidence="1" key="1">
    <citation type="submission" date="2020-02" db="EMBL/GenBank/DDBJ databases">
        <authorList>
            <person name="Meier V. D."/>
        </authorList>
    </citation>
    <scope>NUCLEOTIDE SEQUENCE</scope>
    <source>
        <strain evidence="1">AVDCRST_MAG94</strain>
    </source>
</reference>
<accession>A0A6J4MVA4</accession>
<organism evidence="1">
    <name type="scientific">uncultured Leptolyngbya sp</name>
    <dbReference type="NCBI Taxonomy" id="332963"/>
    <lineage>
        <taxon>Bacteria</taxon>
        <taxon>Bacillati</taxon>
        <taxon>Cyanobacteriota</taxon>
        <taxon>Cyanophyceae</taxon>
        <taxon>Leptolyngbyales</taxon>
        <taxon>Leptolyngbyaceae</taxon>
        <taxon>Leptolyngbya group</taxon>
        <taxon>Leptolyngbya</taxon>
        <taxon>environmental samples</taxon>
    </lineage>
</organism>
<sequence>MHLIQCEVLTASNFKALDRWQELSPAFCGVIAHLAVGQTYWAKDRAFIALPPGLTRLEAIANAQLTTFDSMQRAEAYLRQWSALSPESQQLFSKTRLGVSPGNTTLIQARFYRFKTIKADSHRWV</sequence>
<dbReference type="AlphaFoldDB" id="A0A6J4MVA4"/>